<proteinExistence type="predicted"/>
<reference evidence="1" key="1">
    <citation type="journal article" date="2020" name="Nature">
        <title>Giant virus diversity and host interactions through global metagenomics.</title>
        <authorList>
            <person name="Schulz F."/>
            <person name="Roux S."/>
            <person name="Paez-Espino D."/>
            <person name="Jungbluth S."/>
            <person name="Walsh D.A."/>
            <person name="Denef V.J."/>
            <person name="McMahon K.D."/>
            <person name="Konstantinidis K.T."/>
            <person name="Eloe-Fadrosh E.A."/>
            <person name="Kyrpides N.C."/>
            <person name="Woyke T."/>
        </authorList>
    </citation>
    <scope>NUCLEOTIDE SEQUENCE</scope>
    <source>
        <strain evidence="1">GVMAG-M-3300027892-73</strain>
    </source>
</reference>
<protein>
    <submittedName>
        <fullName evidence="1">Uncharacterized protein</fullName>
    </submittedName>
</protein>
<dbReference type="AlphaFoldDB" id="A0A6C0LK22"/>
<sequence length="146" mass="17627">MYFEPLNIRRFRKDLSDTPFTYNVQDKLVTANIDGKEHKFKIEHYPFSPPIIWINDKRLSYSSMCYPPRLWKTYNETYNKFKGCICCNNKLCENNWSPVFRITDLLNEYRDFENTLKLIAKILVFKHSSLPDDMIFEIESFLLVKY</sequence>
<accession>A0A6C0LK22</accession>
<dbReference type="EMBL" id="MN740521">
    <property type="protein sequence ID" value="QHU30903.1"/>
    <property type="molecule type" value="Genomic_DNA"/>
</dbReference>
<evidence type="ECO:0000313" key="1">
    <source>
        <dbReference type="EMBL" id="QHU30903.1"/>
    </source>
</evidence>
<organism evidence="1">
    <name type="scientific">viral metagenome</name>
    <dbReference type="NCBI Taxonomy" id="1070528"/>
    <lineage>
        <taxon>unclassified sequences</taxon>
        <taxon>metagenomes</taxon>
        <taxon>organismal metagenomes</taxon>
    </lineage>
</organism>
<name>A0A6C0LK22_9ZZZZ</name>